<dbReference type="EMBL" id="SCFR01000010">
    <property type="protein sequence ID" value="TFF66463.1"/>
    <property type="molecule type" value="Genomic_DNA"/>
</dbReference>
<dbReference type="GO" id="GO:0032993">
    <property type="term" value="C:protein-DNA complex"/>
    <property type="evidence" value="ECO:0007669"/>
    <property type="project" value="TreeGrafter"/>
</dbReference>
<keyword evidence="2" id="KW-0902">Two-component regulatory system</keyword>
<evidence type="ECO:0000256" key="5">
    <source>
        <dbReference type="ARBA" id="ARBA00023163"/>
    </source>
</evidence>
<dbReference type="Proteomes" id="UP000297454">
    <property type="component" value="Unassembled WGS sequence"/>
</dbReference>
<sequence length="232" mass="26592">MKYKILIVEDEPGIARMEKSYLEKNGFYAEIAQDGSEAIDKFYKNNFDLIILDLMIPKLSGEKVLELVRETSKIPVILVTAKVNEDDIIKGLKSGADDYVRKPFSALELVERVKAVLRRTETIHNNEIITTNDGKLKIDITNNRVLKNNEEVALTKNELMIILTLYKNPSKTFTRNEIIEIAFGYEYDAFDRAVDTHIKNIRAKIEDNPRNPIYIKTIYGLGYKAGDTNESR</sequence>
<dbReference type="FunFam" id="3.40.50.2300:FF:000001">
    <property type="entry name" value="DNA-binding response regulator PhoB"/>
    <property type="match status" value="1"/>
</dbReference>
<feature type="modified residue" description="4-aspartylphosphate" evidence="6">
    <location>
        <position position="53"/>
    </location>
</feature>
<dbReference type="InterPro" id="IPR036388">
    <property type="entry name" value="WH-like_DNA-bd_sf"/>
</dbReference>
<accession>A0A4R9C2R9</accession>
<dbReference type="SUPFAM" id="SSF46894">
    <property type="entry name" value="C-terminal effector domain of the bipartite response regulators"/>
    <property type="match status" value="1"/>
</dbReference>
<dbReference type="PROSITE" id="PS51755">
    <property type="entry name" value="OMPR_PHOB"/>
    <property type="match status" value="1"/>
</dbReference>
<dbReference type="PANTHER" id="PTHR48111:SF73">
    <property type="entry name" value="ALKALINE PHOSPHATASE SYNTHESIS TRANSCRIPTIONAL REGULATORY PROTEIN PHOP"/>
    <property type="match status" value="1"/>
</dbReference>
<dbReference type="Pfam" id="PF00486">
    <property type="entry name" value="Trans_reg_C"/>
    <property type="match status" value="1"/>
</dbReference>
<keyword evidence="4 7" id="KW-0238">DNA-binding</keyword>
<name>A0A4R9C2R9_9FIRM</name>
<dbReference type="GO" id="GO:0006355">
    <property type="term" value="P:regulation of DNA-templated transcription"/>
    <property type="evidence" value="ECO:0007669"/>
    <property type="project" value="InterPro"/>
</dbReference>
<dbReference type="InterPro" id="IPR016032">
    <property type="entry name" value="Sig_transdc_resp-reg_C-effctor"/>
</dbReference>
<dbReference type="Gene3D" id="6.10.250.690">
    <property type="match status" value="1"/>
</dbReference>
<dbReference type="InterPro" id="IPR001867">
    <property type="entry name" value="OmpR/PhoB-type_DNA-bd"/>
</dbReference>
<evidence type="ECO:0000259" key="8">
    <source>
        <dbReference type="PROSITE" id="PS50110"/>
    </source>
</evidence>
<evidence type="ECO:0000256" key="3">
    <source>
        <dbReference type="ARBA" id="ARBA00023015"/>
    </source>
</evidence>
<dbReference type="InterPro" id="IPR001789">
    <property type="entry name" value="Sig_transdc_resp-reg_receiver"/>
</dbReference>
<reference evidence="10 11" key="1">
    <citation type="submission" date="2019-01" db="EMBL/GenBank/DDBJ databases">
        <title>Draft Genome Sequences of Helcococcus ovis Strains Isolated from the Uterus and Vagina of Dairy Cows with Metritis.</title>
        <authorList>
            <person name="Cunha F."/>
            <person name="Jeon S.J."/>
            <person name="Kutzer P."/>
            <person name="Galvao K.N."/>
        </authorList>
    </citation>
    <scope>NUCLEOTIDE SEQUENCE [LARGE SCALE GENOMIC DNA]</scope>
    <source>
        <strain evidence="10 11">KG-37</strain>
    </source>
</reference>
<protein>
    <submittedName>
        <fullName evidence="10">Response regulator transcription factor</fullName>
    </submittedName>
</protein>
<evidence type="ECO:0000313" key="10">
    <source>
        <dbReference type="EMBL" id="TFF66463.1"/>
    </source>
</evidence>
<evidence type="ECO:0000256" key="2">
    <source>
        <dbReference type="ARBA" id="ARBA00023012"/>
    </source>
</evidence>
<evidence type="ECO:0000256" key="4">
    <source>
        <dbReference type="ARBA" id="ARBA00023125"/>
    </source>
</evidence>
<evidence type="ECO:0000313" key="11">
    <source>
        <dbReference type="Proteomes" id="UP000297454"/>
    </source>
</evidence>
<organism evidence="10 11">
    <name type="scientific">Helcococcus ovis</name>
    <dbReference type="NCBI Taxonomy" id="72026"/>
    <lineage>
        <taxon>Bacteria</taxon>
        <taxon>Bacillati</taxon>
        <taxon>Bacillota</taxon>
        <taxon>Tissierellia</taxon>
        <taxon>Tissierellales</taxon>
        <taxon>Peptoniphilaceae</taxon>
        <taxon>Helcococcus</taxon>
    </lineage>
</organism>
<keyword evidence="1 6" id="KW-0597">Phosphoprotein</keyword>
<keyword evidence="5" id="KW-0804">Transcription</keyword>
<evidence type="ECO:0000256" key="7">
    <source>
        <dbReference type="PROSITE-ProRule" id="PRU01091"/>
    </source>
</evidence>
<feature type="DNA-binding region" description="OmpR/PhoB-type" evidence="7">
    <location>
        <begin position="126"/>
        <end position="227"/>
    </location>
</feature>
<dbReference type="OrthoDB" id="9802426at2"/>
<dbReference type="GO" id="GO:0000976">
    <property type="term" value="F:transcription cis-regulatory region binding"/>
    <property type="evidence" value="ECO:0007669"/>
    <property type="project" value="TreeGrafter"/>
</dbReference>
<gene>
    <name evidence="10" type="ORF">EQF91_03940</name>
</gene>
<dbReference type="Pfam" id="PF00072">
    <property type="entry name" value="Response_reg"/>
    <property type="match status" value="1"/>
</dbReference>
<dbReference type="Gene3D" id="3.40.50.2300">
    <property type="match status" value="1"/>
</dbReference>
<evidence type="ECO:0000256" key="1">
    <source>
        <dbReference type="ARBA" id="ARBA00022553"/>
    </source>
</evidence>
<dbReference type="InterPro" id="IPR011006">
    <property type="entry name" value="CheY-like_superfamily"/>
</dbReference>
<dbReference type="Gene3D" id="1.10.10.10">
    <property type="entry name" value="Winged helix-like DNA-binding domain superfamily/Winged helix DNA-binding domain"/>
    <property type="match status" value="1"/>
</dbReference>
<comment type="caution">
    <text evidence="10">The sequence shown here is derived from an EMBL/GenBank/DDBJ whole genome shotgun (WGS) entry which is preliminary data.</text>
</comment>
<dbReference type="InterPro" id="IPR039420">
    <property type="entry name" value="WalR-like"/>
</dbReference>
<dbReference type="CDD" id="cd00383">
    <property type="entry name" value="trans_reg_C"/>
    <property type="match status" value="1"/>
</dbReference>
<dbReference type="RefSeq" id="WP_134711723.1">
    <property type="nucleotide sequence ID" value="NZ_CP119081.1"/>
</dbReference>
<dbReference type="CDD" id="cd17574">
    <property type="entry name" value="REC_OmpR"/>
    <property type="match status" value="1"/>
</dbReference>
<evidence type="ECO:0000259" key="9">
    <source>
        <dbReference type="PROSITE" id="PS51755"/>
    </source>
</evidence>
<dbReference type="AlphaFoldDB" id="A0A4R9C2R9"/>
<feature type="domain" description="Response regulatory" evidence="8">
    <location>
        <begin position="4"/>
        <end position="117"/>
    </location>
</feature>
<dbReference type="PROSITE" id="PS50110">
    <property type="entry name" value="RESPONSE_REGULATORY"/>
    <property type="match status" value="1"/>
</dbReference>
<dbReference type="SMART" id="SM00862">
    <property type="entry name" value="Trans_reg_C"/>
    <property type="match status" value="1"/>
</dbReference>
<dbReference type="GO" id="GO:0000156">
    <property type="term" value="F:phosphorelay response regulator activity"/>
    <property type="evidence" value="ECO:0007669"/>
    <property type="project" value="TreeGrafter"/>
</dbReference>
<evidence type="ECO:0000256" key="6">
    <source>
        <dbReference type="PROSITE-ProRule" id="PRU00169"/>
    </source>
</evidence>
<dbReference type="GO" id="GO:0005829">
    <property type="term" value="C:cytosol"/>
    <property type="evidence" value="ECO:0007669"/>
    <property type="project" value="TreeGrafter"/>
</dbReference>
<feature type="domain" description="OmpR/PhoB-type" evidence="9">
    <location>
        <begin position="126"/>
        <end position="227"/>
    </location>
</feature>
<dbReference type="PANTHER" id="PTHR48111">
    <property type="entry name" value="REGULATOR OF RPOS"/>
    <property type="match status" value="1"/>
</dbReference>
<proteinExistence type="predicted"/>
<dbReference type="SUPFAM" id="SSF52172">
    <property type="entry name" value="CheY-like"/>
    <property type="match status" value="1"/>
</dbReference>
<keyword evidence="3" id="KW-0805">Transcription regulation</keyword>
<keyword evidence="11" id="KW-1185">Reference proteome</keyword>
<dbReference type="GeneID" id="97030729"/>
<dbReference type="SMART" id="SM00448">
    <property type="entry name" value="REC"/>
    <property type="match status" value="1"/>
</dbReference>